<dbReference type="InterPro" id="IPR039422">
    <property type="entry name" value="MarR/SlyA-like"/>
</dbReference>
<gene>
    <name evidence="2" type="ORF">RT97_16770</name>
</gene>
<dbReference type="PROSITE" id="PS50995">
    <property type="entry name" value="HTH_MARR_2"/>
    <property type="match status" value="1"/>
</dbReference>
<organism evidence="2 3">
    <name type="scientific">Variovorax paradoxus</name>
    <dbReference type="NCBI Taxonomy" id="34073"/>
    <lineage>
        <taxon>Bacteria</taxon>
        <taxon>Pseudomonadati</taxon>
        <taxon>Pseudomonadota</taxon>
        <taxon>Betaproteobacteria</taxon>
        <taxon>Burkholderiales</taxon>
        <taxon>Comamonadaceae</taxon>
        <taxon>Variovorax</taxon>
    </lineage>
</organism>
<dbReference type="GO" id="GO:0003700">
    <property type="term" value="F:DNA-binding transcription factor activity"/>
    <property type="evidence" value="ECO:0007669"/>
    <property type="project" value="InterPro"/>
</dbReference>
<accession>A0A0D0LPH9</accession>
<comment type="caution">
    <text evidence="2">The sequence shown here is derived from an EMBL/GenBank/DDBJ whole genome shotgun (WGS) entry which is preliminary data.</text>
</comment>
<proteinExistence type="predicted"/>
<dbReference type="SUPFAM" id="SSF46785">
    <property type="entry name" value="Winged helix' DNA-binding domain"/>
    <property type="match status" value="1"/>
</dbReference>
<dbReference type="PANTHER" id="PTHR33164:SF43">
    <property type="entry name" value="HTH-TYPE TRANSCRIPTIONAL REPRESSOR YETL"/>
    <property type="match status" value="1"/>
</dbReference>
<dbReference type="PANTHER" id="PTHR33164">
    <property type="entry name" value="TRANSCRIPTIONAL REGULATOR, MARR FAMILY"/>
    <property type="match status" value="1"/>
</dbReference>
<feature type="domain" description="HTH marR-type" evidence="1">
    <location>
        <begin position="11"/>
        <end position="143"/>
    </location>
</feature>
<dbReference type="RefSeq" id="WP_042579930.1">
    <property type="nucleotide sequence ID" value="NZ_JXQQ01000037.1"/>
</dbReference>
<evidence type="ECO:0000313" key="3">
    <source>
        <dbReference type="Proteomes" id="UP000032067"/>
    </source>
</evidence>
<dbReference type="InterPro" id="IPR036388">
    <property type="entry name" value="WH-like_DNA-bd_sf"/>
</dbReference>
<dbReference type="Pfam" id="PF01047">
    <property type="entry name" value="MarR"/>
    <property type="match status" value="1"/>
</dbReference>
<dbReference type="SMART" id="SM00347">
    <property type="entry name" value="HTH_MARR"/>
    <property type="match status" value="1"/>
</dbReference>
<reference evidence="2 3" key="1">
    <citation type="submission" date="2014-12" db="EMBL/GenBank/DDBJ databases">
        <title>16Stimator: statistical estimation of ribosomal gene copy numbers from draft genome assemblies.</title>
        <authorList>
            <person name="Perisin M.A."/>
            <person name="Vetter M."/>
            <person name="Gilbert J.A."/>
            <person name="Bergelson J."/>
        </authorList>
    </citation>
    <scope>NUCLEOTIDE SEQUENCE [LARGE SCALE GENOMIC DNA]</scope>
    <source>
        <strain evidence="2 3">MEDvA23</strain>
    </source>
</reference>
<dbReference type="Proteomes" id="UP000032067">
    <property type="component" value="Unassembled WGS sequence"/>
</dbReference>
<dbReference type="InterPro" id="IPR036390">
    <property type="entry name" value="WH_DNA-bd_sf"/>
</dbReference>
<dbReference type="AlphaFoldDB" id="A0A0D0LPH9"/>
<name>A0A0D0LPH9_VARPD</name>
<dbReference type="GO" id="GO:0006950">
    <property type="term" value="P:response to stress"/>
    <property type="evidence" value="ECO:0007669"/>
    <property type="project" value="TreeGrafter"/>
</dbReference>
<dbReference type="InterPro" id="IPR000835">
    <property type="entry name" value="HTH_MarR-typ"/>
</dbReference>
<protein>
    <submittedName>
        <fullName evidence="2">MarR family transcriptional regulator</fullName>
    </submittedName>
</protein>
<dbReference type="Gene3D" id="1.10.10.10">
    <property type="entry name" value="Winged helix-like DNA-binding domain superfamily/Winged helix DNA-binding domain"/>
    <property type="match status" value="1"/>
</dbReference>
<dbReference type="EMBL" id="JXQQ01000037">
    <property type="protein sequence ID" value="KIQ31148.1"/>
    <property type="molecule type" value="Genomic_DNA"/>
</dbReference>
<evidence type="ECO:0000259" key="1">
    <source>
        <dbReference type="PROSITE" id="PS50995"/>
    </source>
</evidence>
<dbReference type="OrthoDB" id="8962745at2"/>
<sequence length="149" mass="16435">MKTLHPDHDLEKAIPFLLARAGARMGNAFAKALKPYGLSLSEWRVCASLQHTPRQTLSELATHASTDLSALSRIVDRLVAHELMAREKCDTDKRAVRIDLTERGLALTCELIPLAQHYEAVATSDFSAAEVKTLRAMLLRLYANATPLA</sequence>
<dbReference type="PRINTS" id="PR00598">
    <property type="entry name" value="HTHMARR"/>
</dbReference>
<evidence type="ECO:0000313" key="2">
    <source>
        <dbReference type="EMBL" id="KIQ31148.1"/>
    </source>
</evidence>